<evidence type="ECO:0000256" key="3">
    <source>
        <dbReference type="ARBA" id="ARBA00022737"/>
    </source>
</evidence>
<dbReference type="HOGENOM" id="CLU_568035_0_0_1"/>
<dbReference type="InterPro" id="IPR051185">
    <property type="entry name" value="ASPM"/>
</dbReference>
<accession>K3WU75</accession>
<keyword evidence="4" id="KW-0112">Calmodulin-binding</keyword>
<evidence type="ECO:0008006" key="8">
    <source>
        <dbReference type="Google" id="ProtNLM"/>
    </source>
</evidence>
<dbReference type="GO" id="GO:0000278">
    <property type="term" value="P:mitotic cell cycle"/>
    <property type="evidence" value="ECO:0007669"/>
    <property type="project" value="TreeGrafter"/>
</dbReference>
<reference evidence="6" key="3">
    <citation type="submission" date="2015-02" db="UniProtKB">
        <authorList>
            <consortium name="EnsemblProtists"/>
        </authorList>
    </citation>
    <scope>IDENTIFICATION</scope>
    <source>
        <strain evidence="6">DAOM BR144</strain>
    </source>
</reference>
<dbReference type="PANTHER" id="PTHR22706">
    <property type="entry name" value="ASSEMBLY FACTOR FOR SPINDLE MICROTUBULES"/>
    <property type="match status" value="1"/>
</dbReference>
<keyword evidence="7" id="KW-1185">Reference proteome</keyword>
<dbReference type="OMA" id="KWIAFRM"/>
<dbReference type="GO" id="GO:0005516">
    <property type="term" value="F:calmodulin binding"/>
    <property type="evidence" value="ECO:0007669"/>
    <property type="project" value="UniProtKB-KW"/>
</dbReference>
<organism evidence="6 7">
    <name type="scientific">Globisporangium ultimum (strain ATCC 200006 / CBS 805.95 / DAOM BR144)</name>
    <name type="common">Pythium ultimum</name>
    <dbReference type="NCBI Taxonomy" id="431595"/>
    <lineage>
        <taxon>Eukaryota</taxon>
        <taxon>Sar</taxon>
        <taxon>Stramenopiles</taxon>
        <taxon>Oomycota</taxon>
        <taxon>Peronosporomycetes</taxon>
        <taxon>Pythiales</taxon>
        <taxon>Pythiaceae</taxon>
        <taxon>Globisporangium</taxon>
    </lineage>
</organism>
<evidence type="ECO:0000256" key="1">
    <source>
        <dbReference type="ARBA" id="ARBA00004496"/>
    </source>
</evidence>
<feature type="coiled-coil region" evidence="5">
    <location>
        <begin position="405"/>
        <end position="471"/>
    </location>
</feature>
<dbReference type="InParanoid" id="K3WU75"/>
<evidence type="ECO:0000313" key="7">
    <source>
        <dbReference type="Proteomes" id="UP000019132"/>
    </source>
</evidence>
<dbReference type="EMBL" id="GL376613">
    <property type="status" value="NOT_ANNOTATED_CDS"/>
    <property type="molecule type" value="Genomic_DNA"/>
</dbReference>
<proteinExistence type="predicted"/>
<dbReference type="eggNOG" id="ENOG502SD6M">
    <property type="taxonomic scope" value="Eukaryota"/>
</dbReference>
<evidence type="ECO:0000256" key="5">
    <source>
        <dbReference type="SAM" id="Coils"/>
    </source>
</evidence>
<evidence type="ECO:0000256" key="2">
    <source>
        <dbReference type="ARBA" id="ARBA00022490"/>
    </source>
</evidence>
<reference evidence="7" key="2">
    <citation type="submission" date="2010-04" db="EMBL/GenBank/DDBJ databases">
        <authorList>
            <person name="Buell R."/>
            <person name="Hamilton J."/>
            <person name="Hostetler J."/>
        </authorList>
    </citation>
    <scope>NUCLEOTIDE SEQUENCE [LARGE SCALE GENOMIC DNA]</scope>
    <source>
        <strain evidence="7">DAOM:BR144</strain>
    </source>
</reference>
<dbReference type="GO" id="GO:0007051">
    <property type="term" value="P:spindle organization"/>
    <property type="evidence" value="ECO:0007669"/>
    <property type="project" value="TreeGrafter"/>
</dbReference>
<comment type="subcellular location">
    <subcellularLocation>
        <location evidence="1">Cytoplasm</location>
    </subcellularLocation>
</comment>
<dbReference type="STRING" id="431595.K3WU75"/>
<dbReference type="EnsemblProtists" id="PYU1_T008522">
    <property type="protein sequence ID" value="PYU1_T008522"/>
    <property type="gene ID" value="PYU1_G008506"/>
</dbReference>
<evidence type="ECO:0000256" key="4">
    <source>
        <dbReference type="ARBA" id="ARBA00022860"/>
    </source>
</evidence>
<keyword evidence="3" id="KW-0677">Repeat</keyword>
<dbReference type="SMART" id="SM00015">
    <property type="entry name" value="IQ"/>
    <property type="match status" value="10"/>
</dbReference>
<protein>
    <recommendedName>
        <fullName evidence="8">Myosin motor domain-containing protein</fullName>
    </recommendedName>
</protein>
<evidence type="ECO:0000313" key="6">
    <source>
        <dbReference type="EnsemblProtists" id="PYU1_T008522"/>
    </source>
</evidence>
<dbReference type="PROSITE" id="PS50096">
    <property type="entry name" value="IQ"/>
    <property type="match status" value="9"/>
</dbReference>
<dbReference type="PANTHER" id="PTHR22706:SF1">
    <property type="entry name" value="ASSEMBLY FACTOR FOR SPINDLE MICROTUBULES"/>
    <property type="match status" value="1"/>
</dbReference>
<dbReference type="VEuPathDB" id="FungiDB:PYU1_G008506"/>
<dbReference type="GO" id="GO:0005737">
    <property type="term" value="C:cytoplasm"/>
    <property type="evidence" value="ECO:0007669"/>
    <property type="project" value="UniProtKB-SubCell"/>
</dbReference>
<keyword evidence="5" id="KW-0175">Coiled coil</keyword>
<dbReference type="GO" id="GO:0051295">
    <property type="term" value="P:establishment of meiotic spindle localization"/>
    <property type="evidence" value="ECO:0007669"/>
    <property type="project" value="TreeGrafter"/>
</dbReference>
<dbReference type="AlphaFoldDB" id="K3WU75"/>
<dbReference type="GO" id="GO:0000922">
    <property type="term" value="C:spindle pole"/>
    <property type="evidence" value="ECO:0007669"/>
    <property type="project" value="TreeGrafter"/>
</dbReference>
<sequence length="481" mass="57538">MEKVQQLFLRMQSQALSRALQKWIAFRMYEKNKLKANMFLKCKGSQKMAEIMNKWRRKVTRRKFGKWKTECLIDARNEFHCAAIELQRTVRGKLARLELIRLRRKAAAILIQSLVRGHLGRCLVKRIRRTKLEYESAYLLQRCYRGYNGKRVGRALFEAQREGLAARKIQRAFRNHQRREILHVIQQTKLEHDCAIKLQCCIRSHLARRERSRRAHEKKRTQSSIVIQRHARGLLARRRALELRRQHAAAVKIQCKYRAYRSQFQVLLMRKEKELCAKNAHARMTATKIQARWRCFHSRKLYLKEQVERIEAQRLEALLRLTNAMKIQSAYRGYKARRVAQRARYEKLKWMNFTIMNRSALKIQSFWRGYHGRLASHLRLQAKSALEYEENEAAKRIQLIAKGKIARAEKQKRLQQREQMNLLHQNRTKAALKIQKVYRGKRARKIVIKLHEEHQQEARRALERLQGKKKHNEGGSLRTYD</sequence>
<dbReference type="InterPro" id="IPR000048">
    <property type="entry name" value="IQ_motif_EF-hand-BS"/>
</dbReference>
<keyword evidence="2" id="KW-0963">Cytoplasm</keyword>
<dbReference type="Proteomes" id="UP000019132">
    <property type="component" value="Unassembled WGS sequence"/>
</dbReference>
<reference evidence="7" key="1">
    <citation type="journal article" date="2010" name="Genome Biol.">
        <title>Genome sequence of the necrotrophic plant pathogen Pythium ultimum reveals original pathogenicity mechanisms and effector repertoire.</title>
        <authorList>
            <person name="Levesque C.A."/>
            <person name="Brouwer H."/>
            <person name="Cano L."/>
            <person name="Hamilton J.P."/>
            <person name="Holt C."/>
            <person name="Huitema E."/>
            <person name="Raffaele S."/>
            <person name="Robideau G.P."/>
            <person name="Thines M."/>
            <person name="Win J."/>
            <person name="Zerillo M.M."/>
            <person name="Beakes G.W."/>
            <person name="Boore J.L."/>
            <person name="Busam D."/>
            <person name="Dumas B."/>
            <person name="Ferriera S."/>
            <person name="Fuerstenberg S.I."/>
            <person name="Gachon C.M."/>
            <person name="Gaulin E."/>
            <person name="Govers F."/>
            <person name="Grenville-Briggs L."/>
            <person name="Horner N."/>
            <person name="Hostetler J."/>
            <person name="Jiang R.H."/>
            <person name="Johnson J."/>
            <person name="Krajaejun T."/>
            <person name="Lin H."/>
            <person name="Meijer H.J."/>
            <person name="Moore B."/>
            <person name="Morris P."/>
            <person name="Phuntmart V."/>
            <person name="Puiu D."/>
            <person name="Shetty J."/>
            <person name="Stajich J.E."/>
            <person name="Tripathy S."/>
            <person name="Wawra S."/>
            <person name="van West P."/>
            <person name="Whitty B.R."/>
            <person name="Coutinho P.M."/>
            <person name="Henrissat B."/>
            <person name="Martin F."/>
            <person name="Thomas P.D."/>
            <person name="Tyler B.M."/>
            <person name="De Vries R.P."/>
            <person name="Kamoun S."/>
            <person name="Yandell M."/>
            <person name="Tisserat N."/>
            <person name="Buell C.R."/>
        </authorList>
    </citation>
    <scope>NUCLEOTIDE SEQUENCE</scope>
    <source>
        <strain evidence="7">DAOM:BR144</strain>
    </source>
</reference>
<dbReference type="Gene3D" id="1.20.5.190">
    <property type="match status" value="4"/>
</dbReference>
<dbReference type="Pfam" id="PF00612">
    <property type="entry name" value="IQ"/>
    <property type="match status" value="9"/>
</dbReference>
<name>K3WU75_GLOUD</name>